<dbReference type="GeneID" id="56447894"/>
<accession>A0A4D8QWD1</accession>
<keyword evidence="4" id="KW-1185">Reference proteome</keyword>
<dbReference type="EMBL" id="JAWXYC010000001">
    <property type="protein sequence ID" value="MDX5949704.1"/>
    <property type="molecule type" value="Genomic_DNA"/>
</dbReference>
<reference evidence="1 4" key="2">
    <citation type="submission" date="2023-11" db="EMBL/GenBank/DDBJ databases">
        <title>MicrobeMod: A computational toolkit for identifying prokaryotic methylation and restriction-modification with nanopore sequencing.</title>
        <authorList>
            <person name="Crits-Christoph A."/>
            <person name="Kang S.C."/>
            <person name="Lee H."/>
            <person name="Ostrov N."/>
        </authorList>
    </citation>
    <scope>NUCLEOTIDE SEQUENCE [LARGE SCALE GENOMIC DNA]</scope>
    <source>
        <strain evidence="1 4">ATCC 29145</strain>
    </source>
</reference>
<evidence type="ECO:0000313" key="3">
    <source>
        <dbReference type="Proteomes" id="UP000298774"/>
    </source>
</evidence>
<name>A0A4D8QWD1_AZOBR</name>
<evidence type="ECO:0000313" key="4">
    <source>
        <dbReference type="Proteomes" id="UP001277471"/>
    </source>
</evidence>
<evidence type="ECO:0000313" key="1">
    <source>
        <dbReference type="EMBL" id="MDX5949704.1"/>
    </source>
</evidence>
<protein>
    <recommendedName>
        <fullName evidence="5">DNA cytosine methyltransferase</fullName>
    </recommendedName>
</protein>
<evidence type="ECO:0008006" key="5">
    <source>
        <dbReference type="Google" id="ProtNLM"/>
    </source>
</evidence>
<evidence type="ECO:0000313" key="2">
    <source>
        <dbReference type="EMBL" id="QCO12873.1"/>
    </source>
</evidence>
<dbReference type="EMBL" id="CP032342">
    <property type="protein sequence ID" value="QCO12873.1"/>
    <property type="molecule type" value="Genomic_DNA"/>
</dbReference>
<sequence length="199" mass="21845">MVRPWIEAGYHAITVDLQPAAAMSGRTHIRADLTALHEDFAAQYEPAAVFAFPPCTDLANSGARWFRDKGLAGLIGALRLVEQARLICEASGGPWMLENPMGQLSTYWRQPDHKFNPCDYAGYSPDPDEDSYTKLTCLWTGNGFRMPLPDRRPAAKGSKMHLLPPGDDRADLRSVTPLGFAYAVFAANRARPATPIAAE</sequence>
<organism evidence="2 3">
    <name type="scientific">Azospirillum brasilense</name>
    <dbReference type="NCBI Taxonomy" id="192"/>
    <lineage>
        <taxon>Bacteria</taxon>
        <taxon>Pseudomonadati</taxon>
        <taxon>Pseudomonadota</taxon>
        <taxon>Alphaproteobacteria</taxon>
        <taxon>Rhodospirillales</taxon>
        <taxon>Azospirillaceae</taxon>
        <taxon>Azospirillum</taxon>
    </lineage>
</organism>
<geneLocation type="plasmid" evidence="2 3">
    <name>p3</name>
</geneLocation>
<reference evidence="2 3" key="1">
    <citation type="submission" date="2018-09" db="EMBL/GenBank/DDBJ databases">
        <title>Whole genome based analysis of evolution and adaptive divergence in Indian and Brazilian strains of Azospirillum brasilense.</title>
        <authorList>
            <person name="Singh C."/>
            <person name="Tripathi A.K."/>
        </authorList>
    </citation>
    <scope>NUCLEOTIDE SEQUENCE [LARGE SCALE GENOMIC DNA]</scope>
    <source>
        <strain evidence="2 3">MTCC4038</strain>
        <plasmid evidence="2 3">p3</plasmid>
    </source>
</reference>
<dbReference type="AlphaFoldDB" id="A0A4D8QWD1"/>
<dbReference type="Proteomes" id="UP000298774">
    <property type="component" value="Plasmid p3"/>
</dbReference>
<gene>
    <name evidence="2" type="ORF">D3868_28095</name>
    <name evidence="1" type="ORF">SIM66_00580</name>
</gene>
<dbReference type="RefSeq" id="WP_105217768.1">
    <property type="nucleotide sequence ID" value="NZ_CP032342.1"/>
</dbReference>
<dbReference type="Proteomes" id="UP001277471">
    <property type="component" value="Unassembled WGS sequence"/>
</dbReference>
<proteinExistence type="predicted"/>
<keyword evidence="2" id="KW-0614">Plasmid</keyword>